<name>A0A015US72_BACFG</name>
<evidence type="ECO:0000313" key="1">
    <source>
        <dbReference type="EMBL" id="EXY76628.1"/>
    </source>
</evidence>
<evidence type="ECO:0000313" key="2">
    <source>
        <dbReference type="Proteomes" id="UP000020529"/>
    </source>
</evidence>
<protein>
    <submittedName>
        <fullName evidence="1">Uncharacterized protein</fullName>
    </submittedName>
</protein>
<accession>A0A015US72</accession>
<dbReference type="EMBL" id="JGCY01000132">
    <property type="protein sequence ID" value="EXY76628.1"/>
    <property type="molecule type" value="Genomic_DNA"/>
</dbReference>
<proteinExistence type="predicted"/>
<gene>
    <name evidence="1" type="ORF">M124_4476</name>
</gene>
<dbReference type="Proteomes" id="UP000020529">
    <property type="component" value="Unassembled WGS sequence"/>
</dbReference>
<dbReference type="AlphaFoldDB" id="A0A015US72"/>
<organism evidence="1 2">
    <name type="scientific">Bacteroides fragilis str. 3988T(B)14</name>
    <dbReference type="NCBI Taxonomy" id="1339315"/>
    <lineage>
        <taxon>Bacteria</taxon>
        <taxon>Pseudomonadati</taxon>
        <taxon>Bacteroidota</taxon>
        <taxon>Bacteroidia</taxon>
        <taxon>Bacteroidales</taxon>
        <taxon>Bacteroidaceae</taxon>
        <taxon>Bacteroides</taxon>
    </lineage>
</organism>
<comment type="caution">
    <text evidence="1">The sequence shown here is derived from an EMBL/GenBank/DDBJ whole genome shotgun (WGS) entry which is preliminary data.</text>
</comment>
<reference evidence="1 2" key="1">
    <citation type="submission" date="2014-02" db="EMBL/GenBank/DDBJ databases">
        <authorList>
            <person name="Sears C."/>
            <person name="Carroll K."/>
            <person name="Sack B.R."/>
            <person name="Qadri F."/>
            <person name="Myers L.L."/>
            <person name="Chung G.-T."/>
            <person name="Escheverria P."/>
            <person name="Fraser C.M."/>
            <person name="Sadzewicz L."/>
            <person name="Shefchek K.A."/>
            <person name="Tallon L."/>
            <person name="Das S.P."/>
            <person name="Daugherty S."/>
            <person name="Mongodin E.F."/>
        </authorList>
    </citation>
    <scope>NUCLEOTIDE SEQUENCE [LARGE SCALE GENOMIC DNA]</scope>
    <source>
        <strain evidence="2">3988T(B)14</strain>
    </source>
</reference>
<dbReference type="PATRIC" id="fig|1339315.3.peg.412"/>
<sequence>MDKFKDKIIGYKTYYFNMIFSQNTKIILQNHIQIRFYIRKQEKLGYKKSPP</sequence>